<dbReference type="InterPro" id="IPR047926">
    <property type="entry name" value="Ni_dep_LarA"/>
</dbReference>
<keyword evidence="3" id="KW-0413">Isomerase</keyword>
<dbReference type="EC" id="5.1.2.1" evidence="3"/>
<comment type="caution">
    <text evidence="3">The sequence shown here is derived from an EMBL/GenBank/DDBJ whole genome shotgun (WGS) entry which is preliminary data.</text>
</comment>
<dbReference type="InterPro" id="IPR018657">
    <property type="entry name" value="LarA-like_N"/>
</dbReference>
<dbReference type="InterPro" id="IPR048520">
    <property type="entry name" value="LarA_C"/>
</dbReference>
<reference evidence="3" key="1">
    <citation type="submission" date="2019-08" db="EMBL/GenBank/DDBJ databases">
        <authorList>
            <person name="Kucharzyk K."/>
            <person name="Murdoch R.W."/>
            <person name="Higgins S."/>
            <person name="Loffler F."/>
        </authorList>
    </citation>
    <scope>NUCLEOTIDE SEQUENCE</scope>
</reference>
<dbReference type="AlphaFoldDB" id="A0A645AHF6"/>
<evidence type="ECO:0000313" key="3">
    <source>
        <dbReference type="EMBL" id="MPM52609.1"/>
    </source>
</evidence>
<dbReference type="Pfam" id="PF21113">
    <property type="entry name" value="LarA_C"/>
    <property type="match status" value="1"/>
</dbReference>
<dbReference type="Gene3D" id="3.40.50.11440">
    <property type="match status" value="1"/>
</dbReference>
<proteinExistence type="predicted"/>
<evidence type="ECO:0000259" key="1">
    <source>
        <dbReference type="Pfam" id="PF09861"/>
    </source>
</evidence>
<sequence>MGKDFCQRFKHQNHFCDSDDFVVTGTSSRGNVMECNKFAMECDHRILVGGIVFHFLAGFGGGRKTVLPGISSRKTIDFNHKLYFKPGPAGSGAVETCANGITAGNPVHEDMVESAKLAKISFIVNAAVDRTNKIAQCFAGDIVEAHEAGMAFVKNMDGIKLDEQADVVIASACGYPKDINFYQGVKPIFNAVGAIKPKDGVLILVSKCGEGWGNPDTEKFAFEFENMLDREVFLRDNFGIGRYVGFKLFEVATQVHYILVSDMAPELFAKTDIIPCKTVEEAVAKAHEITGKEKMSTYIMPFAATTMASMDL</sequence>
<organism evidence="3">
    <name type="scientific">bioreactor metagenome</name>
    <dbReference type="NCBI Taxonomy" id="1076179"/>
    <lineage>
        <taxon>unclassified sequences</taxon>
        <taxon>metagenomes</taxon>
        <taxon>ecological metagenomes</taxon>
    </lineage>
</organism>
<dbReference type="PANTHER" id="PTHR33171:SF17">
    <property type="entry name" value="LARA-LIKE N-TERMINAL DOMAIN-CONTAINING PROTEIN"/>
    <property type="match status" value="1"/>
</dbReference>
<dbReference type="GO" id="GO:0050043">
    <property type="term" value="F:lactate racemase activity"/>
    <property type="evidence" value="ECO:0007669"/>
    <property type="project" value="UniProtKB-EC"/>
</dbReference>
<protein>
    <submittedName>
        <fullName evidence="3">Lactate racemase</fullName>
        <ecNumber evidence="3">5.1.2.1</ecNumber>
    </submittedName>
</protein>
<feature type="domain" description="LarA-like N-terminal" evidence="1">
    <location>
        <begin position="1"/>
        <end position="84"/>
    </location>
</feature>
<dbReference type="PANTHER" id="PTHR33171">
    <property type="entry name" value="LAR_N DOMAIN-CONTAINING PROTEIN"/>
    <property type="match status" value="1"/>
</dbReference>
<accession>A0A645AHF6</accession>
<dbReference type="InterPro" id="IPR048068">
    <property type="entry name" value="LarA-like"/>
</dbReference>
<evidence type="ECO:0000259" key="2">
    <source>
        <dbReference type="Pfam" id="PF21113"/>
    </source>
</evidence>
<dbReference type="Pfam" id="PF09861">
    <property type="entry name" value="Lar_N"/>
    <property type="match status" value="1"/>
</dbReference>
<gene>
    <name evidence="3" type="primary">larA_26</name>
    <name evidence="3" type="ORF">SDC9_99369</name>
</gene>
<name>A0A645AHF6_9ZZZZ</name>
<dbReference type="NCBIfam" id="NF033504">
    <property type="entry name" value="Ni_dep_LarA"/>
    <property type="match status" value="1"/>
</dbReference>
<dbReference type="EMBL" id="VSSQ01013942">
    <property type="protein sequence ID" value="MPM52609.1"/>
    <property type="molecule type" value="Genomic_DNA"/>
</dbReference>
<feature type="domain" description="Lactate racemase C-terminal" evidence="2">
    <location>
        <begin position="163"/>
        <end position="298"/>
    </location>
</feature>